<name>A0A378QD45_9GAMM</name>
<dbReference type="InterPro" id="IPR013321">
    <property type="entry name" value="Arc_rbn_hlx_hlx"/>
</dbReference>
<proteinExistence type="predicted"/>
<dbReference type="EMBL" id="UGQB01000002">
    <property type="protein sequence ID" value="STZ01581.1"/>
    <property type="molecule type" value="Genomic_DNA"/>
</dbReference>
<organism evidence="2 4">
    <name type="scientific">Moraxella caprae</name>
    <dbReference type="NCBI Taxonomy" id="90240"/>
    <lineage>
        <taxon>Bacteria</taxon>
        <taxon>Pseudomonadati</taxon>
        <taxon>Pseudomonadota</taxon>
        <taxon>Gammaproteobacteria</taxon>
        <taxon>Moraxellales</taxon>
        <taxon>Moraxellaceae</taxon>
        <taxon>Moraxella</taxon>
    </lineage>
</organism>
<reference evidence="2 4" key="1">
    <citation type="submission" date="2018-06" db="EMBL/GenBank/DDBJ databases">
        <authorList>
            <consortium name="Pathogen Informatics"/>
            <person name="Doyle S."/>
        </authorList>
    </citation>
    <scope>NUCLEOTIDE SEQUENCE [LARGE SCALE GENOMIC DNA]</scope>
    <source>
        <strain evidence="2 4">NCTC12877</strain>
    </source>
</reference>
<feature type="domain" description="Predicted DNA-binding protein ribbon-helix-helix" evidence="1">
    <location>
        <begin position="9"/>
        <end position="47"/>
    </location>
</feature>
<evidence type="ECO:0000259" key="1">
    <source>
        <dbReference type="Pfam" id="PF12651"/>
    </source>
</evidence>
<dbReference type="EMBL" id="UGQB01000002">
    <property type="protein sequence ID" value="STY98631.1"/>
    <property type="molecule type" value="Genomic_DNA"/>
</dbReference>
<dbReference type="GO" id="GO:0006355">
    <property type="term" value="P:regulation of DNA-templated transcription"/>
    <property type="evidence" value="ECO:0007669"/>
    <property type="project" value="InterPro"/>
</dbReference>
<accession>A0A378QD45</accession>
<dbReference type="SUPFAM" id="SSF47598">
    <property type="entry name" value="Ribbon-helix-helix"/>
    <property type="match status" value="1"/>
</dbReference>
<evidence type="ECO:0000313" key="4">
    <source>
        <dbReference type="Proteomes" id="UP000254065"/>
    </source>
</evidence>
<protein>
    <submittedName>
        <fullName evidence="2">Ribbon-helix-helix domain</fullName>
    </submittedName>
</protein>
<keyword evidence="4" id="KW-1185">Reference proteome</keyword>
<dbReference type="Gene3D" id="1.10.1220.10">
    <property type="entry name" value="Met repressor-like"/>
    <property type="match status" value="1"/>
</dbReference>
<dbReference type="InterPro" id="IPR038733">
    <property type="entry name" value="Predicted_DNA_bind_prot_RHH"/>
</dbReference>
<sequence>MNTPLKDYESINATIPPELNKRLTALAKDTARPKSFYIRQAIERYLDDLENQYKPHTVENKS</sequence>
<dbReference type="Pfam" id="PF12651">
    <property type="entry name" value="RHH_3"/>
    <property type="match status" value="1"/>
</dbReference>
<dbReference type="Proteomes" id="UP000254065">
    <property type="component" value="Unassembled WGS sequence"/>
</dbReference>
<dbReference type="RefSeq" id="WP_218563982.1">
    <property type="nucleotide sequence ID" value="NZ_UGQB01000002.1"/>
</dbReference>
<dbReference type="CDD" id="cd22233">
    <property type="entry name" value="RHH_CopAso-like"/>
    <property type="match status" value="1"/>
</dbReference>
<dbReference type="InterPro" id="IPR010985">
    <property type="entry name" value="Ribbon_hlx_hlx"/>
</dbReference>
<evidence type="ECO:0000313" key="2">
    <source>
        <dbReference type="EMBL" id="STY98631.1"/>
    </source>
</evidence>
<dbReference type="AlphaFoldDB" id="A0A378QD45"/>
<evidence type="ECO:0000313" key="3">
    <source>
        <dbReference type="EMBL" id="STZ01581.1"/>
    </source>
</evidence>
<gene>
    <name evidence="2" type="ORF">NCTC12877_00011</name>
    <name evidence="3" type="ORF">NCTC12877_00044</name>
</gene>